<gene>
    <name evidence="1" type="ORF">G8E10_17760</name>
</gene>
<proteinExistence type="predicted"/>
<dbReference type="EMBL" id="JAANCM010000009">
    <property type="protein sequence ID" value="NHT77563.1"/>
    <property type="molecule type" value="Genomic_DNA"/>
</dbReference>
<reference evidence="1" key="1">
    <citation type="submission" date="2020-03" db="EMBL/GenBank/DDBJ databases">
        <title>Ferranicluibacter endophyticum gen. nov., sp. nov., a new genus isolated from Rubus ulmifolius Schott. stem.</title>
        <authorList>
            <person name="Roca-Couso R."/>
            <person name="Flores-Felix J.D."/>
            <person name="Igual J.M."/>
            <person name="Rivas R."/>
        </authorList>
    </citation>
    <scope>NUCLEOTIDE SEQUENCE</scope>
    <source>
        <strain evidence="1">CRRU44</strain>
    </source>
</reference>
<comment type="caution">
    <text evidence="1">The sequence shown here is derived from an EMBL/GenBank/DDBJ whole genome shotgun (WGS) entry which is preliminary data.</text>
</comment>
<dbReference type="Gene3D" id="2.160.20.10">
    <property type="entry name" value="Single-stranded right-handed beta-helix, Pectin lyase-like"/>
    <property type="match status" value="1"/>
</dbReference>
<evidence type="ECO:0008006" key="3">
    <source>
        <dbReference type="Google" id="ProtNLM"/>
    </source>
</evidence>
<evidence type="ECO:0000313" key="1">
    <source>
        <dbReference type="EMBL" id="NHT77563.1"/>
    </source>
</evidence>
<accession>A0AA43ZGQ9</accession>
<keyword evidence="2" id="KW-1185">Reference proteome</keyword>
<name>A0AA43ZGQ9_9HYPH</name>
<dbReference type="Proteomes" id="UP001155840">
    <property type="component" value="Unassembled WGS sequence"/>
</dbReference>
<dbReference type="RefSeq" id="WP_167130125.1">
    <property type="nucleotide sequence ID" value="NZ_JAANCM010000009.1"/>
</dbReference>
<protein>
    <recommendedName>
        <fullName evidence="3">Pectate lyase superfamily protein domain-containing protein</fullName>
    </recommendedName>
</protein>
<dbReference type="AlphaFoldDB" id="A0AA43ZGQ9"/>
<evidence type="ECO:0000313" key="2">
    <source>
        <dbReference type="Proteomes" id="UP001155840"/>
    </source>
</evidence>
<sequence length="623" mass="65200">MHPSNIYATKEALKEWAAQSFSSDDTGGISLIPHIESFSANTRLAITVVRFGRVLTTLYAYAAIAARNADTGREVNVGSVVYGETNGPLAFWSGSAWTVDAFVVSPALRGALSSIASSLVILDGVPIPGPQGTTEFSDLEGLPSTLEGYGITDGATSAQIDAIAKRAVFVTDHGAVPDCTGQGVGTDVGPALKAAWDHAISTIGDGACIVLPQGRYRQSTPVVLDGQGRHNVSLVCEGTITPDNVAMTVIAVRNMIGFRMKASFLKGGRWNSGASSYGYYVDYSTTADVVSGGGQEAVLVQGVFDCTVDLSAFGYAGRLINVGSRIDPSHPQTGAMKGCLTTNRDHDFSKPSVAQSLWSDTSVIGQGNWGHLDRLTCDFDVWGPVWRNWNDISVSEIDAGFHYTGPKFEGCEVCEFDNFYVGTISAPIAGAAHVSILPSTERNSSQFRSTKMRFLDHGDGLKIKNATSVKIGRLDGGGVGALTMIDIDNSQVVHIDSASLNAGERALRVTGGGSDQIYIGLNGRGTVTDNHVHVAANVGGLVVLNNLNLNQAAAGKSLVKVDGPALVFIEMPLLYSTDGNITDLAAGNKVHIRNGAVLGAAGLSKSAAPRTILGTVGNDGGYI</sequence>
<organism evidence="1 2">
    <name type="scientific">Ferranicluibacter rubi</name>
    <dbReference type="NCBI Taxonomy" id="2715133"/>
    <lineage>
        <taxon>Bacteria</taxon>
        <taxon>Pseudomonadati</taxon>
        <taxon>Pseudomonadota</taxon>
        <taxon>Alphaproteobacteria</taxon>
        <taxon>Hyphomicrobiales</taxon>
        <taxon>Rhizobiaceae</taxon>
        <taxon>Ferranicluibacter</taxon>
    </lineage>
</organism>
<dbReference type="SUPFAM" id="SSF51126">
    <property type="entry name" value="Pectin lyase-like"/>
    <property type="match status" value="1"/>
</dbReference>
<dbReference type="InterPro" id="IPR012334">
    <property type="entry name" value="Pectin_lyas_fold"/>
</dbReference>
<dbReference type="InterPro" id="IPR011050">
    <property type="entry name" value="Pectin_lyase_fold/virulence"/>
</dbReference>